<feature type="transmembrane region" description="Helical" evidence="5">
    <location>
        <begin position="82"/>
        <end position="112"/>
    </location>
</feature>
<reference evidence="6 7" key="1">
    <citation type="submission" date="2017-11" db="EMBL/GenBank/DDBJ databases">
        <title>Draft Genome Sequence of Lactobacillus curieae NBRC 111893 isolated from Koso, a Japanese sugar-Vegetable Fermented Beverage.</title>
        <authorList>
            <person name="Chiou T.Y."/>
            <person name="Oshima K."/>
            <person name="Suda W."/>
            <person name="Hattori M."/>
            <person name="Takahashi T."/>
        </authorList>
    </citation>
    <scope>NUCLEOTIDE SEQUENCE [LARGE SCALE GENOMIC DNA]</scope>
    <source>
        <strain evidence="6 7">NBRC111893</strain>
    </source>
</reference>
<feature type="transmembrane region" description="Helical" evidence="5">
    <location>
        <begin position="132"/>
        <end position="154"/>
    </location>
</feature>
<dbReference type="InterPro" id="IPR052962">
    <property type="entry name" value="AA_Transporter_AGT"/>
</dbReference>
<sequence>MDSSNTTKIGLFQLVMLTLGSLIGSGWLFGSWEASKVAGPAAIISWIVGGLVIATIAYNYIELGTMFPEAGGMSKYAQYSHGPMLGFIASWANWISLITLIPIEAVAAVQYMSSWPWSFAKWTHGFLANGKITTPGLLMVFVFIIIFTFIKLLVSEFTR</sequence>
<dbReference type="AlphaFoldDB" id="A0A401FM52"/>
<organism evidence="6 7">
    <name type="scientific">Lentilactobacillus kosonis</name>
    <dbReference type="NCBI Taxonomy" id="2810561"/>
    <lineage>
        <taxon>Bacteria</taxon>
        <taxon>Bacillati</taxon>
        <taxon>Bacillota</taxon>
        <taxon>Bacilli</taxon>
        <taxon>Lactobacillales</taxon>
        <taxon>Lactobacillaceae</taxon>
        <taxon>Lentilactobacillus</taxon>
    </lineage>
</organism>
<dbReference type="PANTHER" id="PTHR47547:SF1">
    <property type="entry name" value="ASPARTATE-PROTON SYMPORTER"/>
    <property type="match status" value="1"/>
</dbReference>
<comment type="caution">
    <text evidence="6">The sequence shown here is derived from an EMBL/GenBank/DDBJ whole genome shotgun (WGS) entry which is preliminary data.</text>
</comment>
<protein>
    <submittedName>
        <fullName evidence="6">Amino acid transporter</fullName>
    </submittedName>
</protein>
<evidence type="ECO:0000256" key="1">
    <source>
        <dbReference type="ARBA" id="ARBA00004141"/>
    </source>
</evidence>
<dbReference type="Pfam" id="PF13520">
    <property type="entry name" value="AA_permease_2"/>
    <property type="match status" value="1"/>
</dbReference>
<dbReference type="PANTHER" id="PTHR47547">
    <property type="match status" value="1"/>
</dbReference>
<keyword evidence="3 5" id="KW-1133">Transmembrane helix</keyword>
<evidence type="ECO:0000256" key="2">
    <source>
        <dbReference type="ARBA" id="ARBA00022692"/>
    </source>
</evidence>
<keyword evidence="7" id="KW-1185">Reference proteome</keyword>
<feature type="transmembrane region" description="Helical" evidence="5">
    <location>
        <begin position="41"/>
        <end position="61"/>
    </location>
</feature>
<evidence type="ECO:0000256" key="5">
    <source>
        <dbReference type="SAM" id="Phobius"/>
    </source>
</evidence>
<gene>
    <name evidence="6" type="ORF">NBRC111893_1563</name>
</gene>
<evidence type="ECO:0000313" key="7">
    <source>
        <dbReference type="Proteomes" id="UP000286974"/>
    </source>
</evidence>
<dbReference type="GO" id="GO:0055085">
    <property type="term" value="P:transmembrane transport"/>
    <property type="evidence" value="ECO:0007669"/>
    <property type="project" value="InterPro"/>
</dbReference>
<proteinExistence type="predicted"/>
<evidence type="ECO:0000313" key="6">
    <source>
        <dbReference type="EMBL" id="GAY73417.1"/>
    </source>
</evidence>
<keyword evidence="4 5" id="KW-0472">Membrane</keyword>
<dbReference type="EMBL" id="BEXA01000003">
    <property type="protein sequence ID" value="GAY73417.1"/>
    <property type="molecule type" value="Genomic_DNA"/>
</dbReference>
<name>A0A401FM52_9LACO</name>
<keyword evidence="2 5" id="KW-0812">Transmembrane</keyword>
<comment type="subcellular location">
    <subcellularLocation>
        <location evidence="1">Membrane</location>
        <topology evidence="1">Multi-pass membrane protein</topology>
    </subcellularLocation>
</comment>
<accession>A0A401FM52</accession>
<evidence type="ECO:0000256" key="4">
    <source>
        <dbReference type="ARBA" id="ARBA00023136"/>
    </source>
</evidence>
<evidence type="ECO:0000256" key="3">
    <source>
        <dbReference type="ARBA" id="ARBA00022989"/>
    </source>
</evidence>
<dbReference type="Proteomes" id="UP000286974">
    <property type="component" value="Unassembled WGS sequence"/>
</dbReference>
<feature type="transmembrane region" description="Helical" evidence="5">
    <location>
        <begin position="9"/>
        <end position="29"/>
    </location>
</feature>
<dbReference type="InterPro" id="IPR002293">
    <property type="entry name" value="AA/rel_permease1"/>
</dbReference>
<dbReference type="GO" id="GO:0016020">
    <property type="term" value="C:membrane"/>
    <property type="evidence" value="ECO:0007669"/>
    <property type="project" value="UniProtKB-SubCell"/>
</dbReference>
<dbReference type="Gene3D" id="1.20.1740.10">
    <property type="entry name" value="Amino acid/polyamine transporter I"/>
    <property type="match status" value="1"/>
</dbReference>